<organism evidence="1 2">
    <name type="scientific">Racocetra persica</name>
    <dbReference type="NCBI Taxonomy" id="160502"/>
    <lineage>
        <taxon>Eukaryota</taxon>
        <taxon>Fungi</taxon>
        <taxon>Fungi incertae sedis</taxon>
        <taxon>Mucoromycota</taxon>
        <taxon>Glomeromycotina</taxon>
        <taxon>Glomeromycetes</taxon>
        <taxon>Diversisporales</taxon>
        <taxon>Gigasporaceae</taxon>
        <taxon>Racocetra</taxon>
    </lineage>
</organism>
<keyword evidence="2" id="KW-1185">Reference proteome</keyword>
<dbReference type="EMBL" id="CAJVQC010016794">
    <property type="protein sequence ID" value="CAG8679813.1"/>
    <property type="molecule type" value="Genomic_DNA"/>
</dbReference>
<comment type="caution">
    <text evidence="1">The sequence shown here is derived from an EMBL/GenBank/DDBJ whole genome shotgun (WGS) entry which is preliminary data.</text>
</comment>
<proteinExistence type="predicted"/>
<reference evidence="1" key="1">
    <citation type="submission" date="2021-06" db="EMBL/GenBank/DDBJ databases">
        <authorList>
            <person name="Kallberg Y."/>
            <person name="Tangrot J."/>
            <person name="Rosling A."/>
        </authorList>
    </citation>
    <scope>NUCLEOTIDE SEQUENCE</scope>
    <source>
        <strain evidence="1">MA461A</strain>
    </source>
</reference>
<evidence type="ECO:0000313" key="1">
    <source>
        <dbReference type="EMBL" id="CAG8679813.1"/>
    </source>
</evidence>
<feature type="non-terminal residue" evidence="1">
    <location>
        <position position="260"/>
    </location>
</feature>
<dbReference type="Proteomes" id="UP000789920">
    <property type="component" value="Unassembled WGS sequence"/>
</dbReference>
<protein>
    <submittedName>
        <fullName evidence="1">3435_t:CDS:1</fullName>
    </submittedName>
</protein>
<evidence type="ECO:0000313" key="2">
    <source>
        <dbReference type="Proteomes" id="UP000789920"/>
    </source>
</evidence>
<name>A0ACA9NVV8_9GLOM</name>
<feature type="non-terminal residue" evidence="1">
    <location>
        <position position="1"/>
    </location>
</feature>
<sequence length="260" mass="30439">RTAPKDLQKEALNYAIRKNWDLYLSSRDKHYLLMKSMGQQQLIRDIDLLESAFYRPKFMFFYEKASIYRMAAGLGESIIKNQPFLDGNKRAGHLSISAFLFLNGYQLRKLHWVWRWSSSCPTCHIICKEDVPSRPPHGHTKSKTEGINDISEDPYMFDESDPMKRATLLLIWQNHYLPNVATLAKIFQDKFNKQSYNLENFLDPEISKKLKKVLALAFEKPKVVLSVCENIDHTDTIDAEKKKLKNANIMRGWEIFDFEI</sequence>
<accession>A0ACA9NVV8</accession>
<gene>
    <name evidence="1" type="ORF">RPERSI_LOCUS9058</name>
</gene>